<comment type="caution">
    <text evidence="1">The sequence shown here is derived from an EMBL/GenBank/DDBJ whole genome shotgun (WGS) entry which is preliminary data.</text>
</comment>
<dbReference type="AlphaFoldDB" id="A0AAX1C709"/>
<evidence type="ECO:0000313" key="4">
    <source>
        <dbReference type="Proteomes" id="UP000266633"/>
    </source>
</evidence>
<keyword evidence="4" id="KW-1185">Reference proteome</keyword>
<evidence type="ECO:0000313" key="1">
    <source>
        <dbReference type="EMBL" id="PWD73724.1"/>
    </source>
</evidence>
<evidence type="ECO:0000313" key="2">
    <source>
        <dbReference type="EMBL" id="RJL76062.1"/>
    </source>
</evidence>
<dbReference type="Proteomes" id="UP000245055">
    <property type="component" value="Unassembled WGS sequence"/>
</dbReference>
<gene>
    <name evidence="2" type="ORF">D5077_02535</name>
    <name evidence="1" type="ORF">DF213_10135</name>
</gene>
<dbReference type="EMBL" id="QESZ01000013">
    <property type="protein sequence ID" value="PWD73724.1"/>
    <property type="molecule type" value="Genomic_DNA"/>
</dbReference>
<accession>A0AAX1C709</accession>
<protein>
    <submittedName>
        <fullName evidence="1">Uncharacterized protein</fullName>
    </submittedName>
</protein>
<organism evidence="1 3">
    <name type="scientific">Dickeya dianthicola</name>
    <dbReference type="NCBI Taxonomy" id="204039"/>
    <lineage>
        <taxon>Bacteria</taxon>
        <taxon>Pseudomonadati</taxon>
        <taxon>Pseudomonadota</taxon>
        <taxon>Gammaproteobacteria</taxon>
        <taxon>Enterobacterales</taxon>
        <taxon>Pectobacteriaceae</taxon>
        <taxon>Dickeya</taxon>
    </lineage>
</organism>
<dbReference type="Proteomes" id="UP000266633">
    <property type="component" value="Unassembled WGS sequence"/>
</dbReference>
<reference evidence="2 4" key="2">
    <citation type="submission" date="2018-09" db="EMBL/GenBank/DDBJ databases">
        <title>Phylogenetic diversity of Pectobacterium and Dickeya strains causing blackleg disease of potato in Morocco.</title>
        <authorList>
            <person name="Oulghazi S."/>
            <person name="Moumni M."/>
            <person name="Faure D."/>
        </authorList>
    </citation>
    <scope>NUCLEOTIDE SEQUENCE [LARGE SCALE GENOMIC DNA]</scope>
    <source>
        <strain evidence="2 4">S4.16.03.LID</strain>
    </source>
</reference>
<name>A0AAX1C709_9GAMM</name>
<sequence>MNFFALIYPSYFTLQVCWRRYSAHKWASPFGPLQAAFKSAYADLSLTRITYLSKLIGIK</sequence>
<evidence type="ECO:0000313" key="3">
    <source>
        <dbReference type="Proteomes" id="UP000245055"/>
    </source>
</evidence>
<reference evidence="1 3" key="1">
    <citation type="submission" date="2018-05" db="EMBL/GenBank/DDBJ databases">
        <title>Genomic diversity of pathogens causing Blackleg of Potato in Pakistan.</title>
        <authorList>
            <person name="Sarfraz S."/>
            <person name="Riaz K."/>
            <person name="Oulghazi S."/>
            <person name="Cigna J."/>
            <person name="Sahi S.T."/>
            <person name="Khan S.H."/>
            <person name="Hameed A."/>
            <person name="Faure D."/>
        </authorList>
    </citation>
    <scope>NUCLEOTIDE SEQUENCE [LARGE SCALE GENOMIC DNA]</scope>
    <source>
        <strain evidence="1 3">SS70</strain>
    </source>
</reference>
<proteinExistence type="predicted"/>
<dbReference type="EMBL" id="QZDO01000006">
    <property type="protein sequence ID" value="RJL76062.1"/>
    <property type="molecule type" value="Genomic_DNA"/>
</dbReference>